<protein>
    <submittedName>
        <fullName evidence="1">Uncharacterized protein</fullName>
    </submittedName>
</protein>
<dbReference type="EMBL" id="BK014880">
    <property type="protein sequence ID" value="DAD80154.1"/>
    <property type="molecule type" value="Genomic_DNA"/>
</dbReference>
<name>A0A8S5MD30_9CAUD</name>
<reference evidence="1" key="1">
    <citation type="journal article" date="2021" name="Proc. Natl. Acad. Sci. U.S.A.">
        <title>A Catalog of Tens of Thousands of Viruses from Human Metagenomes Reveals Hidden Associations with Chronic Diseases.</title>
        <authorList>
            <person name="Tisza M.J."/>
            <person name="Buck C.B."/>
        </authorList>
    </citation>
    <scope>NUCLEOTIDE SEQUENCE</scope>
    <source>
        <strain evidence="1">Ct7Kl21</strain>
    </source>
</reference>
<sequence length="56" mass="6257">MRPAEVVEHQNVGTVTAEHGTNEGPCVDDQTKRLSGTWAYTYYNSRAREFSGLVRA</sequence>
<proteinExistence type="predicted"/>
<accession>A0A8S5MD30</accession>
<organism evidence="1">
    <name type="scientific">Podoviridae sp. ct7Kl21</name>
    <dbReference type="NCBI Taxonomy" id="2826541"/>
    <lineage>
        <taxon>Viruses</taxon>
        <taxon>Duplodnaviria</taxon>
        <taxon>Heunggongvirae</taxon>
        <taxon>Uroviricota</taxon>
        <taxon>Caudoviricetes</taxon>
    </lineage>
</organism>
<evidence type="ECO:0000313" key="1">
    <source>
        <dbReference type="EMBL" id="DAD80154.1"/>
    </source>
</evidence>